<dbReference type="PANTHER" id="PTHR13200:SF0">
    <property type="entry name" value="EEF1A LYSINE METHYLTRANSFERASE 1"/>
    <property type="match status" value="1"/>
</dbReference>
<dbReference type="OrthoDB" id="206354at2759"/>
<dbReference type="Proteomes" id="UP000015104">
    <property type="component" value="Unassembled WGS sequence"/>
</dbReference>
<keyword evidence="3 5" id="KW-0489">Methyltransferase</keyword>
<organism evidence="6 7">
    <name type="scientific">Tetranychus urticae</name>
    <name type="common">Two-spotted spider mite</name>
    <dbReference type="NCBI Taxonomy" id="32264"/>
    <lineage>
        <taxon>Eukaryota</taxon>
        <taxon>Metazoa</taxon>
        <taxon>Ecdysozoa</taxon>
        <taxon>Arthropoda</taxon>
        <taxon>Chelicerata</taxon>
        <taxon>Arachnida</taxon>
        <taxon>Acari</taxon>
        <taxon>Acariformes</taxon>
        <taxon>Trombidiformes</taxon>
        <taxon>Prostigmata</taxon>
        <taxon>Eleutherengona</taxon>
        <taxon>Raphignathae</taxon>
        <taxon>Tetranychoidea</taxon>
        <taxon>Tetranychidae</taxon>
        <taxon>Tetranychus</taxon>
    </lineage>
</organism>
<dbReference type="InterPro" id="IPR019369">
    <property type="entry name" value="Efm5/EEF1AKMT1"/>
</dbReference>
<evidence type="ECO:0000256" key="2">
    <source>
        <dbReference type="ARBA" id="ARBA00022490"/>
    </source>
</evidence>
<proteinExistence type="inferred from homology"/>
<dbReference type="EnsemblMetazoa" id="tetur02g05760.1">
    <property type="protein sequence ID" value="tetur02g05760.1"/>
    <property type="gene ID" value="tetur02g05760"/>
</dbReference>
<keyword evidence="4 5" id="KW-0808">Transferase</keyword>
<dbReference type="KEGG" id="tut:107371035"/>
<reference evidence="6" key="2">
    <citation type="submission" date="2015-06" db="UniProtKB">
        <authorList>
            <consortium name="EnsemblMetazoa"/>
        </authorList>
    </citation>
    <scope>IDENTIFICATION</scope>
</reference>
<keyword evidence="2 5" id="KW-0963">Cytoplasm</keyword>
<evidence type="ECO:0000256" key="1">
    <source>
        <dbReference type="ARBA" id="ARBA00004496"/>
    </source>
</evidence>
<dbReference type="GO" id="GO:0016279">
    <property type="term" value="F:protein-lysine N-methyltransferase activity"/>
    <property type="evidence" value="ECO:0007669"/>
    <property type="project" value="UniProtKB-UniRule"/>
</dbReference>
<comment type="similarity">
    <text evidence="5">Belongs to the class I-like SAM-binding methyltransferase superfamily. EFM5 family.</text>
</comment>
<dbReference type="eggNOG" id="KOG3350">
    <property type="taxonomic scope" value="Eukaryota"/>
</dbReference>
<dbReference type="GO" id="GO:0003676">
    <property type="term" value="F:nucleic acid binding"/>
    <property type="evidence" value="ECO:0007669"/>
    <property type="project" value="InterPro"/>
</dbReference>
<dbReference type="GO" id="GO:0032259">
    <property type="term" value="P:methylation"/>
    <property type="evidence" value="ECO:0007669"/>
    <property type="project" value="UniProtKB-KW"/>
</dbReference>
<evidence type="ECO:0000256" key="4">
    <source>
        <dbReference type="ARBA" id="ARBA00022679"/>
    </source>
</evidence>
<dbReference type="STRING" id="32264.T1JVT7"/>
<evidence type="ECO:0000313" key="7">
    <source>
        <dbReference type="Proteomes" id="UP000015104"/>
    </source>
</evidence>
<dbReference type="EMBL" id="CAEY01000797">
    <property type="status" value="NOT_ANNOTATED_CDS"/>
    <property type="molecule type" value="Genomic_DNA"/>
</dbReference>
<protein>
    <recommendedName>
        <fullName evidence="5">Protein-lysine N-methyltransferase 107371035</fullName>
        <ecNumber evidence="5">2.1.1.-</ecNumber>
    </recommendedName>
</protein>
<dbReference type="InterPro" id="IPR041370">
    <property type="entry name" value="Mlase_EEF1AKMT1/ZCCHC4"/>
</dbReference>
<dbReference type="HAMAP" id="MF_03187">
    <property type="entry name" value="Methyltr_EFM5"/>
    <property type="match status" value="1"/>
</dbReference>
<dbReference type="Pfam" id="PF10237">
    <property type="entry name" value="N6-adenineMlase"/>
    <property type="match status" value="1"/>
</dbReference>
<dbReference type="GO" id="GO:0005737">
    <property type="term" value="C:cytoplasm"/>
    <property type="evidence" value="ECO:0007669"/>
    <property type="project" value="UniProtKB-SubCell"/>
</dbReference>
<keyword evidence="7" id="KW-1185">Reference proteome</keyword>
<evidence type="ECO:0000313" key="6">
    <source>
        <dbReference type="EnsemblMetazoa" id="tetur02g05760.1"/>
    </source>
</evidence>
<sequence length="207" mass="23742">MINENDYDDVPQLSAESLAALNEFYSEQREKIEAETFNEDWELSQFWYDEETTTFLAETVIKSINGKGVVGCISCPTLYIKLLKLLKDDPTKYDFQVYLLEYDQRFASLGPNFVYYDYRTPLAVRDALPESIFDIIVCDPPFLSEECLTKVAQTLKYLAKDKIILNTGAVLSELVDNLIGLKASSTFFPRHKNNLANQFNCFSNFSL</sequence>
<name>T1JVT7_TETUR</name>
<dbReference type="HOGENOM" id="CLU_074410_2_1_1"/>
<gene>
    <name evidence="6" type="primary">107371035</name>
</gene>
<comment type="function">
    <text evidence="5">S-adenosyl-L-methionine-dependent protein-lysine N-methyltransferase that methylates elongation factor 1-alpha.</text>
</comment>
<dbReference type="EC" id="2.1.1.-" evidence="5"/>
<dbReference type="PANTHER" id="PTHR13200">
    <property type="entry name" value="EEF1A LYSINE METHYLTRANSFERASE 1"/>
    <property type="match status" value="1"/>
</dbReference>
<dbReference type="InterPro" id="IPR029063">
    <property type="entry name" value="SAM-dependent_MTases_sf"/>
</dbReference>
<reference evidence="7" key="1">
    <citation type="submission" date="2011-08" db="EMBL/GenBank/DDBJ databases">
        <authorList>
            <person name="Rombauts S."/>
        </authorList>
    </citation>
    <scope>NUCLEOTIDE SEQUENCE</scope>
    <source>
        <strain evidence="7">London</strain>
    </source>
</reference>
<accession>T1JVT7</accession>
<comment type="subcellular location">
    <subcellularLocation>
        <location evidence="1 5">Cytoplasm</location>
    </subcellularLocation>
</comment>
<evidence type="ECO:0000256" key="5">
    <source>
        <dbReference type="HAMAP-Rule" id="MF_03187"/>
    </source>
</evidence>
<dbReference type="InterPro" id="IPR002052">
    <property type="entry name" value="DNA_methylase_N6_adenine_CS"/>
</dbReference>
<evidence type="ECO:0000256" key="3">
    <source>
        <dbReference type="ARBA" id="ARBA00022603"/>
    </source>
</evidence>
<dbReference type="OMA" id="CNFRPEH"/>
<dbReference type="AlphaFoldDB" id="T1JVT7"/>
<dbReference type="PROSITE" id="PS00092">
    <property type="entry name" value="N6_MTASE"/>
    <property type="match status" value="1"/>
</dbReference>
<dbReference type="SUPFAM" id="SSF53335">
    <property type="entry name" value="S-adenosyl-L-methionine-dependent methyltransferases"/>
    <property type="match status" value="1"/>
</dbReference>